<accession>A0A7G5MY96</accession>
<dbReference type="GO" id="GO:0016020">
    <property type="term" value="C:membrane"/>
    <property type="evidence" value="ECO:0007669"/>
    <property type="project" value="UniProtKB-SubCell"/>
</dbReference>
<name>A0A7G5MY96_9FIRM</name>
<dbReference type="Pfam" id="PF12698">
    <property type="entry name" value="ABC2_membrane_3"/>
    <property type="match status" value="1"/>
</dbReference>
<evidence type="ECO:0000259" key="6">
    <source>
        <dbReference type="Pfam" id="PF12698"/>
    </source>
</evidence>
<evidence type="ECO:0000313" key="8">
    <source>
        <dbReference type="Proteomes" id="UP000515789"/>
    </source>
</evidence>
<evidence type="ECO:0000256" key="5">
    <source>
        <dbReference type="SAM" id="Phobius"/>
    </source>
</evidence>
<feature type="transmembrane region" description="Helical" evidence="5">
    <location>
        <begin position="269"/>
        <end position="291"/>
    </location>
</feature>
<protein>
    <submittedName>
        <fullName evidence="7">ABC transporter permease</fullName>
    </submittedName>
</protein>
<feature type="transmembrane region" description="Helical" evidence="5">
    <location>
        <begin position="312"/>
        <end position="333"/>
    </location>
</feature>
<evidence type="ECO:0000256" key="4">
    <source>
        <dbReference type="ARBA" id="ARBA00023136"/>
    </source>
</evidence>
<proteinExistence type="predicted"/>
<keyword evidence="4 5" id="KW-0472">Membrane</keyword>
<reference evidence="7 8" key="1">
    <citation type="submission" date="2019-04" db="EMBL/GenBank/DDBJ databases">
        <authorList>
            <person name="Schori C."/>
            <person name="Ahrens C."/>
        </authorList>
    </citation>
    <scope>NUCLEOTIDE SEQUENCE [LARGE SCALE GENOMIC DNA]</scope>
    <source>
        <strain evidence="7 8">DSM 2950</strain>
    </source>
</reference>
<evidence type="ECO:0000256" key="2">
    <source>
        <dbReference type="ARBA" id="ARBA00022692"/>
    </source>
</evidence>
<dbReference type="GO" id="GO:0140359">
    <property type="term" value="F:ABC-type transporter activity"/>
    <property type="evidence" value="ECO:0007669"/>
    <property type="project" value="InterPro"/>
</dbReference>
<dbReference type="InterPro" id="IPR013525">
    <property type="entry name" value="ABC2_TM"/>
</dbReference>
<dbReference type="Proteomes" id="UP000515789">
    <property type="component" value="Chromosome"/>
</dbReference>
<feature type="domain" description="ABC-2 type transporter transmembrane" evidence="6">
    <location>
        <begin position="197"/>
        <end position="348"/>
    </location>
</feature>
<evidence type="ECO:0000256" key="1">
    <source>
        <dbReference type="ARBA" id="ARBA00004141"/>
    </source>
</evidence>
<gene>
    <name evidence="7" type="ORF">E5259_19385</name>
</gene>
<keyword evidence="2 5" id="KW-0812">Transmembrane</keyword>
<sequence>MAEYRRQNKRAVGRSISINGNTSCSFLFIGMDQLTVLFLLSFCCDFSFTIVSEQEECNMKVIIKRELKSYFKNPIYYVGILLIFFEVFQILQPYLKLHYWENDAQVEAAKLKHINDADVMNGYLPSTEKERIEIALPEICRNMNEALGVSKEETDKMAELFQKDGYSEKEIMDYLMKHYDYIKVDYYFQEAELRQGTAEEVNAYIDKKFTSMRYSEYVGRKFADFAGLFFVFFSSVLMAFLFLQDTRKNMYELLHTKPVSAWKYVTGKIVGGFTALLLPLAAITAVFTFLCMKNGIEQGFPVAVWDLFAADVLYILPNLLMVICVYALTALLFKNPLPAAPLLILYMVYSNMGSIGPDGTYGYYGRPLAIMVRFPGLFLDTAPPPLALMNQTVLLFVSAGIIWICVKLWKKRRVYG</sequence>
<evidence type="ECO:0000256" key="3">
    <source>
        <dbReference type="ARBA" id="ARBA00022989"/>
    </source>
</evidence>
<dbReference type="AlphaFoldDB" id="A0A7G5MY96"/>
<keyword evidence="3 5" id="KW-1133">Transmembrane helix</keyword>
<feature type="transmembrane region" description="Helical" evidence="5">
    <location>
        <begin position="222"/>
        <end position="243"/>
    </location>
</feature>
<comment type="subcellular location">
    <subcellularLocation>
        <location evidence="1">Membrane</location>
        <topology evidence="1">Multi-pass membrane protein</topology>
    </subcellularLocation>
</comment>
<feature type="transmembrane region" description="Helical" evidence="5">
    <location>
        <begin position="388"/>
        <end position="409"/>
    </location>
</feature>
<dbReference type="EMBL" id="CP039126">
    <property type="protein sequence ID" value="QMW79589.1"/>
    <property type="molecule type" value="Genomic_DNA"/>
</dbReference>
<evidence type="ECO:0000313" key="7">
    <source>
        <dbReference type="EMBL" id="QMW79589.1"/>
    </source>
</evidence>
<organism evidence="7 8">
    <name type="scientific">Blautia producta</name>
    <dbReference type="NCBI Taxonomy" id="33035"/>
    <lineage>
        <taxon>Bacteria</taxon>
        <taxon>Bacillati</taxon>
        <taxon>Bacillota</taxon>
        <taxon>Clostridia</taxon>
        <taxon>Lachnospirales</taxon>
        <taxon>Lachnospiraceae</taxon>
        <taxon>Blautia</taxon>
    </lineage>
</organism>
<feature type="transmembrane region" description="Helical" evidence="5">
    <location>
        <begin position="74"/>
        <end position="91"/>
    </location>
</feature>